<proteinExistence type="predicted"/>
<name>A0A6J4LLH3_9CHLR</name>
<dbReference type="PRINTS" id="PR00469">
    <property type="entry name" value="PNDRDTASEII"/>
</dbReference>
<dbReference type="InterPro" id="IPR023753">
    <property type="entry name" value="FAD/NAD-binding_dom"/>
</dbReference>
<reference evidence="4" key="1">
    <citation type="submission" date="2020-02" db="EMBL/GenBank/DDBJ databases">
        <authorList>
            <person name="Meier V. D."/>
        </authorList>
    </citation>
    <scope>NUCLEOTIDE SEQUENCE</scope>
    <source>
        <strain evidence="4">AVDCRST_MAG93</strain>
    </source>
</reference>
<dbReference type="EMBL" id="CADCTR010002149">
    <property type="protein sequence ID" value="CAA9335184.1"/>
    <property type="molecule type" value="Genomic_DNA"/>
</dbReference>
<keyword evidence="2 4" id="KW-0560">Oxidoreductase</keyword>
<dbReference type="GO" id="GO:0004791">
    <property type="term" value="F:thioredoxin-disulfide reductase (NADPH) activity"/>
    <property type="evidence" value="ECO:0007669"/>
    <property type="project" value="UniProtKB-EC"/>
</dbReference>
<dbReference type="SUPFAM" id="SSF51905">
    <property type="entry name" value="FAD/NAD(P)-binding domain"/>
    <property type="match status" value="1"/>
</dbReference>
<evidence type="ECO:0000256" key="1">
    <source>
        <dbReference type="ARBA" id="ARBA00022630"/>
    </source>
</evidence>
<dbReference type="InterPro" id="IPR036188">
    <property type="entry name" value="FAD/NAD-bd_sf"/>
</dbReference>
<dbReference type="EC" id="1.8.1.9" evidence="4"/>
<evidence type="ECO:0000259" key="3">
    <source>
        <dbReference type="Pfam" id="PF07992"/>
    </source>
</evidence>
<dbReference type="AlphaFoldDB" id="A0A6J4LLH3"/>
<accession>A0A6J4LLH3</accession>
<dbReference type="PRINTS" id="PR00368">
    <property type="entry name" value="FADPNR"/>
</dbReference>
<feature type="domain" description="FAD/NAD(P)-binding" evidence="3">
    <location>
        <begin position="11"/>
        <end position="290"/>
    </location>
</feature>
<dbReference type="InterPro" id="IPR050097">
    <property type="entry name" value="Ferredoxin-NADP_redctase_2"/>
</dbReference>
<dbReference type="Gene3D" id="3.50.50.60">
    <property type="entry name" value="FAD/NAD(P)-binding domain"/>
    <property type="match status" value="2"/>
</dbReference>
<protein>
    <submittedName>
        <fullName evidence="4">Thioredoxin reductase</fullName>
        <ecNumber evidence="4">1.8.1.9</ecNumber>
    </submittedName>
</protein>
<dbReference type="Pfam" id="PF07992">
    <property type="entry name" value="Pyr_redox_2"/>
    <property type="match status" value="1"/>
</dbReference>
<evidence type="ECO:0000256" key="2">
    <source>
        <dbReference type="ARBA" id="ARBA00023002"/>
    </source>
</evidence>
<organism evidence="4">
    <name type="scientific">uncultured Chloroflexia bacterium</name>
    <dbReference type="NCBI Taxonomy" id="1672391"/>
    <lineage>
        <taxon>Bacteria</taxon>
        <taxon>Bacillati</taxon>
        <taxon>Chloroflexota</taxon>
        <taxon>Chloroflexia</taxon>
        <taxon>environmental samples</taxon>
    </lineage>
</organism>
<sequence length="307" mass="33336">MSTNRENQPIYDVIIVGGGYAGLSAALILGRCRRSVLLCDDSQPRNAWAHHVHGFLTRDGAPPGEMRQVAREQLGPYTSVEVRDMDVVDVEYPDGIFDVVLDDGSHCRSRKLLLATGVVDQWPEIEGAAPLYGRSIFHCPYCDGWELRDQPLAIFGRGAAGYGLALELTAWSNDLVLCTDGPPELAPKDFDRLARNGIAVREERITCLEGKDGMLERVVFADGAALPRRAIFFNLGQRQRSPLPEKFGCEFTEAGAVRTGAYESTPVSGLYIAGDASRTVQLAIIAAAEGAEAAFAINTALLKEGLR</sequence>
<keyword evidence="1" id="KW-0285">Flavoprotein</keyword>
<gene>
    <name evidence="4" type="ORF">AVDCRST_MAG93-6377</name>
</gene>
<dbReference type="PANTHER" id="PTHR48105">
    <property type="entry name" value="THIOREDOXIN REDUCTASE 1-RELATED-RELATED"/>
    <property type="match status" value="1"/>
</dbReference>
<evidence type="ECO:0000313" key="4">
    <source>
        <dbReference type="EMBL" id="CAA9335184.1"/>
    </source>
</evidence>